<comment type="caution">
    <text evidence="2">The sequence shown here is derived from an EMBL/GenBank/DDBJ whole genome shotgun (WGS) entry which is preliminary data.</text>
</comment>
<organism evidence="2 3">
    <name type="scientific">Anaerofustis stercorihominis</name>
    <dbReference type="NCBI Taxonomy" id="214853"/>
    <lineage>
        <taxon>Bacteria</taxon>
        <taxon>Bacillati</taxon>
        <taxon>Bacillota</taxon>
        <taxon>Clostridia</taxon>
        <taxon>Eubacteriales</taxon>
        <taxon>Eubacteriaceae</taxon>
        <taxon>Anaerofustis</taxon>
    </lineage>
</organism>
<keyword evidence="1" id="KW-0472">Membrane</keyword>
<dbReference type="RefSeq" id="WP_117530991.1">
    <property type="nucleotide sequence ID" value="NZ_QUSM01000002.1"/>
</dbReference>
<keyword evidence="1" id="KW-1133">Transmembrane helix</keyword>
<feature type="transmembrane region" description="Helical" evidence="1">
    <location>
        <begin position="7"/>
        <end position="29"/>
    </location>
</feature>
<dbReference type="Proteomes" id="UP000261212">
    <property type="component" value="Unassembled WGS sequence"/>
</dbReference>
<gene>
    <name evidence="2" type="ORF">DW687_00800</name>
</gene>
<evidence type="ECO:0000313" key="2">
    <source>
        <dbReference type="EMBL" id="RGD74898.1"/>
    </source>
</evidence>
<dbReference type="EMBL" id="QUSM01000002">
    <property type="protein sequence ID" value="RGD74898.1"/>
    <property type="molecule type" value="Genomic_DNA"/>
</dbReference>
<reference evidence="2 3" key="1">
    <citation type="submission" date="2018-08" db="EMBL/GenBank/DDBJ databases">
        <title>A genome reference for cultivated species of the human gut microbiota.</title>
        <authorList>
            <person name="Zou Y."/>
            <person name="Xue W."/>
            <person name="Luo G."/>
        </authorList>
    </citation>
    <scope>NUCLEOTIDE SEQUENCE [LARGE SCALE GENOMIC DNA]</scope>
    <source>
        <strain evidence="2 3">AM25-6</strain>
    </source>
</reference>
<protein>
    <submittedName>
        <fullName evidence="2">Uncharacterized protein</fullName>
    </submittedName>
</protein>
<accession>A0A3E3E1U0</accession>
<name>A0A3E3E1U0_9FIRM</name>
<dbReference type="AlphaFoldDB" id="A0A3E3E1U0"/>
<evidence type="ECO:0000313" key="3">
    <source>
        <dbReference type="Proteomes" id="UP000261212"/>
    </source>
</evidence>
<proteinExistence type="predicted"/>
<keyword evidence="1" id="KW-0812">Transmembrane</keyword>
<sequence>MEKSRKKVYFIIVPLLIIIIIGILITLGLNYKYDSNNGKEIYNKIKNSDYNFEIKNNGLNLYYTTDFNKYIFKFYLSENNNVTKYSFNEYPLDKNDYIVIFYYSNYDQYAVIKNKNLSEITYDMVTEEKVKGKRNINKTEKSNIENLDDINFDILYEMDVSQDDLFDFANYYLMNIEVLKRYDNK</sequence>
<evidence type="ECO:0000256" key="1">
    <source>
        <dbReference type="SAM" id="Phobius"/>
    </source>
</evidence>